<dbReference type="AlphaFoldDB" id="A0A7U2QX89"/>
<sequence length="52" mass="5698">MKASDGNEKGEGKGCGLYTTSAFDQMYDQISYVLTWAGSTSQQTPRMQQSIT</sequence>
<gene>
    <name evidence="1" type="ORF">F9C07_1222</name>
</gene>
<protein>
    <submittedName>
        <fullName evidence="1">Uncharacterized protein</fullName>
    </submittedName>
</protein>
<evidence type="ECO:0000313" key="2">
    <source>
        <dbReference type="Proteomes" id="UP000596276"/>
    </source>
</evidence>
<dbReference type="VEuPathDB" id="FungiDB:F9C07_1222"/>
<keyword evidence="2" id="KW-1185">Reference proteome</keyword>
<dbReference type="EMBL" id="CP044619">
    <property type="protein sequence ID" value="QRD88241.1"/>
    <property type="molecule type" value="Genomic_DNA"/>
</dbReference>
<proteinExistence type="predicted"/>
<evidence type="ECO:0000313" key="1">
    <source>
        <dbReference type="EMBL" id="QRD88241.1"/>
    </source>
</evidence>
<organism evidence="1 2">
    <name type="scientific">Aspergillus flavus (strain ATCC 200026 / FGSC A1120 / IAM 13836 / NRRL 3357 / JCM 12722 / SRRC 167)</name>
    <dbReference type="NCBI Taxonomy" id="332952"/>
    <lineage>
        <taxon>Eukaryota</taxon>
        <taxon>Fungi</taxon>
        <taxon>Dikarya</taxon>
        <taxon>Ascomycota</taxon>
        <taxon>Pezizomycotina</taxon>
        <taxon>Eurotiomycetes</taxon>
        <taxon>Eurotiomycetidae</taxon>
        <taxon>Eurotiales</taxon>
        <taxon>Aspergillaceae</taxon>
        <taxon>Aspergillus</taxon>
        <taxon>Aspergillus subgen. Circumdati</taxon>
    </lineage>
</organism>
<dbReference type="Proteomes" id="UP000596276">
    <property type="component" value="Chromosome 1"/>
</dbReference>
<name>A0A7U2QX89_ASPFN</name>
<accession>A0A7U2QX89</accession>
<reference evidence="2" key="1">
    <citation type="journal article" date="2021" name="G3 (Bethesda)">
        <title>Chromosome assembled and annotated genome sequence of Aspergillus flavus NRRL 3357.</title>
        <authorList>
            <person name="Skerker J.M."/>
            <person name="Pianalto K.M."/>
            <person name="Mondo S.J."/>
            <person name="Yang K."/>
            <person name="Arkin A.P."/>
            <person name="Keller N.P."/>
            <person name="Grigoriev I.V."/>
            <person name="Louise Glass N.L."/>
        </authorList>
    </citation>
    <scope>NUCLEOTIDE SEQUENCE [LARGE SCALE GENOMIC DNA]</scope>
    <source>
        <strain evidence="2">ATCC 200026 / FGSC A1120 / IAM 13836 / NRRL 3357 / JCM 12722 / SRRC 167</strain>
    </source>
</reference>